<evidence type="ECO:0000313" key="3">
    <source>
        <dbReference type="Proteomes" id="UP000707731"/>
    </source>
</evidence>
<dbReference type="Gene3D" id="1.10.260.40">
    <property type="entry name" value="lambda repressor-like DNA-binding domains"/>
    <property type="match status" value="1"/>
</dbReference>
<feature type="domain" description="HTH cro/C1-type" evidence="1">
    <location>
        <begin position="13"/>
        <end position="89"/>
    </location>
</feature>
<dbReference type="Proteomes" id="UP000707731">
    <property type="component" value="Unassembled WGS sequence"/>
</dbReference>
<evidence type="ECO:0000313" key="2">
    <source>
        <dbReference type="EMBL" id="MBF6353666.1"/>
    </source>
</evidence>
<dbReference type="Gene3D" id="3.30.450.180">
    <property type="match status" value="1"/>
</dbReference>
<keyword evidence="3" id="KW-1185">Reference proteome</keyword>
<dbReference type="InterPro" id="IPR041413">
    <property type="entry name" value="MLTR_LBD"/>
</dbReference>
<comment type="caution">
    <text evidence="2">The sequence shown here is derived from an EMBL/GenBank/DDBJ whole genome shotgun (WGS) entry which is preliminary data.</text>
</comment>
<dbReference type="SMART" id="SM00530">
    <property type="entry name" value="HTH_XRE"/>
    <property type="match status" value="1"/>
</dbReference>
<dbReference type="RefSeq" id="WP_195000545.1">
    <property type="nucleotide sequence ID" value="NZ_JADLQN010000001.1"/>
</dbReference>
<dbReference type="EMBL" id="JADLQN010000001">
    <property type="protein sequence ID" value="MBF6353666.1"/>
    <property type="molecule type" value="Genomic_DNA"/>
</dbReference>
<dbReference type="Pfam" id="PF17765">
    <property type="entry name" value="MLTR_LBD"/>
    <property type="match status" value="1"/>
</dbReference>
<accession>A0ABS0D5P5</accession>
<dbReference type="Pfam" id="PF13560">
    <property type="entry name" value="HTH_31"/>
    <property type="match status" value="1"/>
</dbReference>
<dbReference type="PANTHER" id="PTHR35010:SF2">
    <property type="entry name" value="BLL4672 PROTEIN"/>
    <property type="match status" value="1"/>
</dbReference>
<dbReference type="CDD" id="cd00093">
    <property type="entry name" value="HTH_XRE"/>
    <property type="match status" value="1"/>
</dbReference>
<organism evidence="2 3">
    <name type="scientific">Nocardia higoensis</name>
    <dbReference type="NCBI Taxonomy" id="228599"/>
    <lineage>
        <taxon>Bacteria</taxon>
        <taxon>Bacillati</taxon>
        <taxon>Actinomycetota</taxon>
        <taxon>Actinomycetes</taxon>
        <taxon>Mycobacteriales</taxon>
        <taxon>Nocardiaceae</taxon>
        <taxon>Nocardia</taxon>
    </lineage>
</organism>
<reference evidence="2 3" key="1">
    <citation type="submission" date="2020-10" db="EMBL/GenBank/DDBJ databases">
        <title>Identification of Nocardia species via Next-generation sequencing and recognition of intraspecies genetic diversity.</title>
        <authorList>
            <person name="Li P."/>
            <person name="Li P."/>
            <person name="Lu B."/>
        </authorList>
    </citation>
    <scope>NUCLEOTIDE SEQUENCE [LARGE SCALE GENOMIC DNA]</scope>
    <source>
        <strain evidence="2 3">BJ06-0143</strain>
    </source>
</reference>
<dbReference type="InterPro" id="IPR010982">
    <property type="entry name" value="Lambda_DNA-bd_dom_sf"/>
</dbReference>
<evidence type="ECO:0000259" key="1">
    <source>
        <dbReference type="SMART" id="SM00530"/>
    </source>
</evidence>
<name>A0ABS0D5P5_9NOCA</name>
<proteinExistence type="predicted"/>
<protein>
    <submittedName>
        <fullName evidence="2">Helix-turn-helix domain-containing protein</fullName>
    </submittedName>
</protein>
<dbReference type="SUPFAM" id="SSF47413">
    <property type="entry name" value="lambda repressor-like DNA-binding domains"/>
    <property type="match status" value="1"/>
</dbReference>
<sequence length="276" mass="30404">MNSDRAEDARRAELKAFLRNRRGRVGPADVGIAPGVRRRTPGLRREEVALLAGVSVTWYTWLEQGRPINVSAKTLDAVADVLRMTPAERSHLFALASPTTATRAGRSISADVQAVLDALDPTPACVYNGRFDLLACNSTYASVFPELTEAPRDRRNLLWQICASELSGTPLGNQHMLPRMVAIVRSNYARHTGDPDWSGFIEELCAVSAGFAALWSAHQVAEPFPDVTSFQRPPVGEIHMRCTALSVEGVPESQMMVYLPVAEIDRRRIAEYCSLE</sequence>
<dbReference type="PANTHER" id="PTHR35010">
    <property type="entry name" value="BLL4672 PROTEIN-RELATED"/>
    <property type="match status" value="1"/>
</dbReference>
<dbReference type="InterPro" id="IPR001387">
    <property type="entry name" value="Cro/C1-type_HTH"/>
</dbReference>
<gene>
    <name evidence="2" type="ORF">IU449_03735</name>
</gene>